<dbReference type="InterPro" id="IPR011701">
    <property type="entry name" value="MFS"/>
</dbReference>
<evidence type="ECO:0000256" key="2">
    <source>
        <dbReference type="ARBA" id="ARBA00022448"/>
    </source>
</evidence>
<dbReference type="InterPro" id="IPR020846">
    <property type="entry name" value="MFS_dom"/>
</dbReference>
<dbReference type="Gene3D" id="1.20.1250.20">
    <property type="entry name" value="MFS general substrate transporter like domains"/>
    <property type="match status" value="1"/>
</dbReference>
<feature type="transmembrane region" description="Helical" evidence="6">
    <location>
        <begin position="401"/>
        <end position="422"/>
    </location>
</feature>
<dbReference type="InterPro" id="IPR005829">
    <property type="entry name" value="Sugar_transporter_CS"/>
</dbReference>
<feature type="transmembrane region" description="Helical" evidence="6">
    <location>
        <begin position="53"/>
        <end position="69"/>
    </location>
</feature>
<evidence type="ECO:0000259" key="7">
    <source>
        <dbReference type="PROSITE" id="PS50850"/>
    </source>
</evidence>
<dbReference type="PROSITE" id="PS50850">
    <property type="entry name" value="MFS"/>
    <property type="match status" value="1"/>
</dbReference>
<protein>
    <submittedName>
        <fullName evidence="8">MFS transporter</fullName>
    </submittedName>
</protein>
<dbReference type="PANTHER" id="PTHR42718:SF9">
    <property type="entry name" value="MAJOR FACILITATOR SUPERFAMILY MULTIDRUG TRANSPORTER MFSC"/>
    <property type="match status" value="1"/>
</dbReference>
<proteinExistence type="predicted"/>
<dbReference type="SUPFAM" id="SSF103473">
    <property type="entry name" value="MFS general substrate transporter"/>
    <property type="match status" value="1"/>
</dbReference>
<keyword evidence="3 6" id="KW-0812">Transmembrane</keyword>
<accession>A0ABY4VFT3</accession>
<gene>
    <name evidence="8" type="ORF">MJO52_08505</name>
</gene>
<feature type="transmembrane region" description="Helical" evidence="6">
    <location>
        <begin position="270"/>
        <end position="291"/>
    </location>
</feature>
<feature type="transmembrane region" description="Helical" evidence="6">
    <location>
        <begin position="303"/>
        <end position="323"/>
    </location>
</feature>
<dbReference type="CDD" id="cd17321">
    <property type="entry name" value="MFS_MMR_MDR_like"/>
    <property type="match status" value="1"/>
</dbReference>
<dbReference type="Proteomes" id="UP001055658">
    <property type="component" value="Chromosome"/>
</dbReference>
<evidence type="ECO:0000313" key="8">
    <source>
        <dbReference type="EMBL" id="USD23163.1"/>
    </source>
</evidence>
<comment type="subcellular location">
    <subcellularLocation>
        <location evidence="1">Membrane</location>
        <topology evidence="1">Multi-pass membrane protein</topology>
    </subcellularLocation>
</comment>
<feature type="transmembrane region" description="Helical" evidence="6">
    <location>
        <begin position="110"/>
        <end position="131"/>
    </location>
</feature>
<name>A0ABY4VFT3_9GAMM</name>
<dbReference type="InterPro" id="IPR036259">
    <property type="entry name" value="MFS_trans_sf"/>
</dbReference>
<dbReference type="PROSITE" id="PS00216">
    <property type="entry name" value="SUGAR_TRANSPORT_1"/>
    <property type="match status" value="1"/>
</dbReference>
<feature type="transmembrane region" description="Helical" evidence="6">
    <location>
        <begin position="366"/>
        <end position="389"/>
    </location>
</feature>
<organism evidence="8 9">
    <name type="scientific">Microbulbifer variabilis</name>
    <dbReference type="NCBI Taxonomy" id="266805"/>
    <lineage>
        <taxon>Bacteria</taxon>
        <taxon>Pseudomonadati</taxon>
        <taxon>Pseudomonadota</taxon>
        <taxon>Gammaproteobacteria</taxon>
        <taxon>Cellvibrionales</taxon>
        <taxon>Microbulbiferaceae</taxon>
        <taxon>Microbulbifer</taxon>
    </lineage>
</organism>
<evidence type="ECO:0000256" key="5">
    <source>
        <dbReference type="ARBA" id="ARBA00023136"/>
    </source>
</evidence>
<feature type="transmembrane region" description="Helical" evidence="6">
    <location>
        <begin position="138"/>
        <end position="161"/>
    </location>
</feature>
<feature type="transmembrane region" description="Helical" evidence="6">
    <location>
        <begin position="81"/>
        <end position="104"/>
    </location>
</feature>
<feature type="transmembrane region" description="Helical" evidence="6">
    <location>
        <begin position="12"/>
        <end position="33"/>
    </location>
</feature>
<evidence type="ECO:0000256" key="4">
    <source>
        <dbReference type="ARBA" id="ARBA00022989"/>
    </source>
</evidence>
<dbReference type="EMBL" id="CP092418">
    <property type="protein sequence ID" value="USD23163.1"/>
    <property type="molecule type" value="Genomic_DNA"/>
</dbReference>
<dbReference type="Pfam" id="PF07690">
    <property type="entry name" value="MFS_1"/>
    <property type="match status" value="1"/>
</dbReference>
<reference evidence="8" key="1">
    <citation type="submission" date="2022-02" db="EMBL/GenBank/DDBJ databases">
        <title>Coral-associated bacteria.</title>
        <authorList>
            <person name="Tang K."/>
            <person name="Wang X."/>
        </authorList>
    </citation>
    <scope>NUCLEOTIDE SEQUENCE</scope>
    <source>
        <strain evidence="8">SCSIO 43006</strain>
    </source>
</reference>
<feature type="transmembrane region" description="Helical" evidence="6">
    <location>
        <begin position="201"/>
        <end position="220"/>
    </location>
</feature>
<feature type="transmembrane region" description="Helical" evidence="6">
    <location>
        <begin position="335"/>
        <end position="354"/>
    </location>
</feature>
<keyword evidence="4 6" id="KW-1133">Transmembrane helix</keyword>
<keyword evidence="9" id="KW-1185">Reference proteome</keyword>
<evidence type="ECO:0000256" key="3">
    <source>
        <dbReference type="ARBA" id="ARBA00022692"/>
    </source>
</evidence>
<dbReference type="RefSeq" id="WP_252085509.1">
    <property type="nucleotide sequence ID" value="NZ_CP092418.1"/>
</dbReference>
<sequence length="463" mass="49906">MADSNTSKSKERLLALIGLSFAVFLVANDLTIFPAAIPTIEQEFNSDITRAQWIINGYILVFGVLIITGGRLADIYGRRRIFFIGAGFFAFFSLIAALSMDIWMLLVSRALMGIGGALMWPAILGMVYELIPKERAGLAGGLIMGVCGISDSFAPMLGGFLTEFASWRWIFLLDVIVAALVCLGCWKTVADDKPEKIEEHIDYLGVTTLSISLFSLLMALDLVVELGFKSPIVVLLFIISVFFLGGFTAVERNAGSDALIPKDVMSDRRFFAACIVTLLLSVVFFSALVYIPQFLTKVRGYSPTLAGIGLMPMMMAYGLVSYISGRLYEKIGAKVIIAIGSVFISAAMFMLSHIQVNTSFRELIPGLLVLGTGVGFFFSTATTVAVTIVARNRSSLAGGIIYMFQIAGGALGLGMNTTIIALAPDLSTGIDRAFTINAYLALIGLVVSVLFIEGEPRRVGSTK</sequence>
<evidence type="ECO:0000256" key="1">
    <source>
        <dbReference type="ARBA" id="ARBA00004141"/>
    </source>
</evidence>
<feature type="transmembrane region" description="Helical" evidence="6">
    <location>
        <begin position="232"/>
        <end position="250"/>
    </location>
</feature>
<feature type="transmembrane region" description="Helical" evidence="6">
    <location>
        <begin position="434"/>
        <end position="452"/>
    </location>
</feature>
<feature type="domain" description="Major facilitator superfamily (MFS) profile" evidence="7">
    <location>
        <begin position="15"/>
        <end position="456"/>
    </location>
</feature>
<keyword evidence="5 6" id="KW-0472">Membrane</keyword>
<dbReference type="Gene3D" id="1.20.1720.10">
    <property type="entry name" value="Multidrug resistance protein D"/>
    <property type="match status" value="1"/>
</dbReference>
<feature type="transmembrane region" description="Helical" evidence="6">
    <location>
        <begin position="167"/>
        <end position="189"/>
    </location>
</feature>
<evidence type="ECO:0000256" key="6">
    <source>
        <dbReference type="SAM" id="Phobius"/>
    </source>
</evidence>
<keyword evidence="2" id="KW-0813">Transport</keyword>
<evidence type="ECO:0000313" key="9">
    <source>
        <dbReference type="Proteomes" id="UP001055658"/>
    </source>
</evidence>
<dbReference type="PANTHER" id="PTHR42718">
    <property type="entry name" value="MAJOR FACILITATOR SUPERFAMILY MULTIDRUG TRANSPORTER MFSC"/>
    <property type="match status" value="1"/>
</dbReference>